<feature type="region of interest" description="Disordered" evidence="5">
    <location>
        <begin position="311"/>
        <end position="450"/>
    </location>
</feature>
<name>A0A6A6TUT4_9PEZI</name>
<organism evidence="7 8">
    <name type="scientific">Microthyrium microscopicum</name>
    <dbReference type="NCBI Taxonomy" id="703497"/>
    <lineage>
        <taxon>Eukaryota</taxon>
        <taxon>Fungi</taxon>
        <taxon>Dikarya</taxon>
        <taxon>Ascomycota</taxon>
        <taxon>Pezizomycotina</taxon>
        <taxon>Dothideomycetes</taxon>
        <taxon>Dothideomycetes incertae sedis</taxon>
        <taxon>Microthyriales</taxon>
        <taxon>Microthyriaceae</taxon>
        <taxon>Microthyrium</taxon>
    </lineage>
</organism>
<evidence type="ECO:0008006" key="9">
    <source>
        <dbReference type="Google" id="ProtNLM"/>
    </source>
</evidence>
<gene>
    <name evidence="7" type="ORF">BT63DRAFT_484528</name>
</gene>
<keyword evidence="2 6" id="KW-0812">Transmembrane</keyword>
<dbReference type="AlphaFoldDB" id="A0A6A6TUT4"/>
<evidence type="ECO:0000256" key="4">
    <source>
        <dbReference type="ARBA" id="ARBA00023136"/>
    </source>
</evidence>
<evidence type="ECO:0000256" key="2">
    <source>
        <dbReference type="ARBA" id="ARBA00022692"/>
    </source>
</evidence>
<dbReference type="PANTHER" id="PTHR28293:SF1">
    <property type="entry name" value="NUCLEAR RIM PROTEIN 1"/>
    <property type="match status" value="1"/>
</dbReference>
<keyword evidence="4 6" id="KW-0472">Membrane</keyword>
<dbReference type="OrthoDB" id="3363151at2759"/>
<protein>
    <recommendedName>
        <fullName evidence="9">DUF2418 domain-containing protein</fullName>
    </recommendedName>
</protein>
<feature type="compositionally biased region" description="Basic and acidic residues" evidence="5">
    <location>
        <begin position="435"/>
        <end position="450"/>
    </location>
</feature>
<sequence>MPPQPTRHVRRAPLAQRLNAWLHPSEVALWLSEELASQDWEQFNKTWSNTIGISLNLLLIFARVNSTLKSHGDDIFVDYSRSTGAYFSGLCTLIVWVLTTFSLVNAFFAYQSSKPYRLFHVNINAPPATPSARRVKVTSSPSLATPFRFLADLATPSAQSRAHPDDNDDVWEILAWDPPSVCLRLFVLFSPGHVGITWLFLPYSQLDPRPSVTVIQTIALCALLSLQGYVLQTKFEQKSKDAAVITQQVSKEYDTKFVQPNAHKRPVRDVGIQFPHPGPVWDQDKREWGAVAEVVSGSPYVSPRGFRTAPNTAYASHYDPQNLGAQDSQRSRPLVTPSAQSYGFPSSAAPSGPADQSSPIRHAPPLQSNRPQYASTGSGDGGSLGVYTHAASPLRKAASSNILRHNPGTDGRKREGSPLKRASTPAAGLHQRLVNARDDKPGSRRDTGYY</sequence>
<evidence type="ECO:0000313" key="8">
    <source>
        <dbReference type="Proteomes" id="UP000799302"/>
    </source>
</evidence>
<dbReference type="InterPro" id="IPR018819">
    <property type="entry name" value="Nur1/Mug154"/>
</dbReference>
<feature type="transmembrane region" description="Helical" evidence="6">
    <location>
        <begin position="46"/>
        <end position="64"/>
    </location>
</feature>
<dbReference type="GO" id="GO:0043007">
    <property type="term" value="P:maintenance of rDNA"/>
    <property type="evidence" value="ECO:0007669"/>
    <property type="project" value="TreeGrafter"/>
</dbReference>
<keyword evidence="3 6" id="KW-1133">Transmembrane helix</keyword>
<feature type="transmembrane region" description="Helical" evidence="6">
    <location>
        <begin position="213"/>
        <end position="231"/>
    </location>
</feature>
<feature type="transmembrane region" description="Helical" evidence="6">
    <location>
        <begin position="84"/>
        <end position="110"/>
    </location>
</feature>
<evidence type="ECO:0000256" key="5">
    <source>
        <dbReference type="SAM" id="MobiDB-lite"/>
    </source>
</evidence>
<dbReference type="GO" id="GO:0012505">
    <property type="term" value="C:endomembrane system"/>
    <property type="evidence" value="ECO:0007669"/>
    <property type="project" value="UniProtKB-SubCell"/>
</dbReference>
<dbReference type="EMBL" id="MU004247">
    <property type="protein sequence ID" value="KAF2663206.1"/>
    <property type="molecule type" value="Genomic_DNA"/>
</dbReference>
<feature type="compositionally biased region" description="Polar residues" evidence="5">
    <location>
        <begin position="366"/>
        <end position="377"/>
    </location>
</feature>
<dbReference type="Proteomes" id="UP000799302">
    <property type="component" value="Unassembled WGS sequence"/>
</dbReference>
<dbReference type="Pfam" id="PF10332">
    <property type="entry name" value="DUF2418"/>
    <property type="match status" value="1"/>
</dbReference>
<evidence type="ECO:0000313" key="7">
    <source>
        <dbReference type="EMBL" id="KAF2663206.1"/>
    </source>
</evidence>
<feature type="transmembrane region" description="Helical" evidence="6">
    <location>
        <begin position="181"/>
        <end position="201"/>
    </location>
</feature>
<evidence type="ECO:0000256" key="3">
    <source>
        <dbReference type="ARBA" id="ARBA00022989"/>
    </source>
</evidence>
<keyword evidence="8" id="KW-1185">Reference proteome</keyword>
<dbReference type="PANTHER" id="PTHR28293">
    <property type="entry name" value="NUCLEAR RIM PROTEIN 1"/>
    <property type="match status" value="1"/>
</dbReference>
<reference evidence="7" key="1">
    <citation type="journal article" date="2020" name="Stud. Mycol.">
        <title>101 Dothideomycetes genomes: a test case for predicting lifestyles and emergence of pathogens.</title>
        <authorList>
            <person name="Haridas S."/>
            <person name="Albert R."/>
            <person name="Binder M."/>
            <person name="Bloem J."/>
            <person name="Labutti K."/>
            <person name="Salamov A."/>
            <person name="Andreopoulos B."/>
            <person name="Baker S."/>
            <person name="Barry K."/>
            <person name="Bills G."/>
            <person name="Bluhm B."/>
            <person name="Cannon C."/>
            <person name="Castanera R."/>
            <person name="Culley D."/>
            <person name="Daum C."/>
            <person name="Ezra D."/>
            <person name="Gonzalez J."/>
            <person name="Henrissat B."/>
            <person name="Kuo A."/>
            <person name="Liang C."/>
            <person name="Lipzen A."/>
            <person name="Lutzoni F."/>
            <person name="Magnuson J."/>
            <person name="Mondo S."/>
            <person name="Nolan M."/>
            <person name="Ohm R."/>
            <person name="Pangilinan J."/>
            <person name="Park H.-J."/>
            <person name="Ramirez L."/>
            <person name="Alfaro M."/>
            <person name="Sun H."/>
            <person name="Tritt A."/>
            <person name="Yoshinaga Y."/>
            <person name="Zwiers L.-H."/>
            <person name="Turgeon B."/>
            <person name="Goodwin S."/>
            <person name="Spatafora J."/>
            <person name="Crous P."/>
            <person name="Grigoriev I."/>
        </authorList>
    </citation>
    <scope>NUCLEOTIDE SEQUENCE</scope>
    <source>
        <strain evidence="7">CBS 115976</strain>
    </source>
</reference>
<proteinExistence type="predicted"/>
<accession>A0A6A6TUT4</accession>
<comment type="subcellular location">
    <subcellularLocation>
        <location evidence="1">Endomembrane system</location>
        <topology evidence="1">Multi-pass membrane protein</topology>
    </subcellularLocation>
</comment>
<evidence type="ECO:0000256" key="6">
    <source>
        <dbReference type="SAM" id="Phobius"/>
    </source>
</evidence>
<evidence type="ECO:0000256" key="1">
    <source>
        <dbReference type="ARBA" id="ARBA00004127"/>
    </source>
</evidence>
<dbReference type="GO" id="GO:0007096">
    <property type="term" value="P:regulation of exit from mitosis"/>
    <property type="evidence" value="ECO:0007669"/>
    <property type="project" value="TreeGrafter"/>
</dbReference>